<comment type="function">
    <text evidence="8">Mediates the side-chain deamidation of N-terminal glutamine residues to glutamate, an important step in N-end rule pathway of protein degradation. Conversion of the resulting N-terminal glutamine to glutamate renders the protein susceptible to arginylation, polyubiquitination and degradation as specified by the N-end rule. Does not act on substrates with internal or C-terminal glutamine and does not act on non-glutamine residues in any position.</text>
</comment>
<proteinExistence type="inferred from homology"/>
<comment type="subunit">
    <text evidence="2 8">Monomer.</text>
</comment>
<evidence type="ECO:0000256" key="5">
    <source>
        <dbReference type="ARBA" id="ARBA00022801"/>
    </source>
</evidence>
<sequence>MSTFSKSDFIYTSCYCEENVYKLCETLHEKFSIPLSKIYAIFISNEDKQVLFWKQKNQVDHFYPVVWDYHVIALIKGEKGEPNIIFDLDSTLEFPCDFNVYLLSAIYPRRFARIVQEHQAYFRVIPAEMYLSNFASDRSHMLDEQGNWLQPPPDYEPIKTKDCTMNIDHFINMTKNTSSNQYGTVYTLKEFIEIFMNH</sequence>
<keyword evidence="11" id="KW-1185">Reference proteome</keyword>
<reference evidence="10 11" key="1">
    <citation type="submission" date="2016-08" db="EMBL/GenBank/DDBJ databases">
        <title>Genomes of anaerobic fungi encode conserved fungal cellulosomes for biomass hydrolysis.</title>
        <authorList>
            <consortium name="DOE Joint Genome Institute"/>
            <person name="Haitjema C.H."/>
            <person name="Gilmore S.P."/>
            <person name="Henske J.K."/>
            <person name="Solomon K.V."/>
            <person name="De Groot R."/>
            <person name="Kuo A."/>
            <person name="Mondo S.J."/>
            <person name="Salamov A.A."/>
            <person name="Labutti K."/>
            <person name="Zhao Z."/>
            <person name="Chiniquy J."/>
            <person name="Barry K."/>
            <person name="Brewer H.M."/>
            <person name="Purvine S.O."/>
            <person name="Wright A.T."/>
            <person name="Boxma B."/>
            <person name="Van Alen T."/>
            <person name="Hackstein J.H."/>
            <person name="Baker S.E."/>
            <person name="Grigoriev I.V."/>
            <person name="O'Malley M.A."/>
        </authorList>
    </citation>
    <scope>NUCLEOTIDE SEQUENCE [LARGE SCALE GENOMIC DNA]</scope>
    <source>
        <strain evidence="11">finn</strain>
    </source>
</reference>
<dbReference type="AlphaFoldDB" id="A0A1Y1UZW3"/>
<dbReference type="InterPro" id="IPR039733">
    <property type="entry name" value="NTAQ1"/>
</dbReference>
<evidence type="ECO:0000256" key="4">
    <source>
        <dbReference type="ARBA" id="ARBA00021247"/>
    </source>
</evidence>
<dbReference type="GO" id="GO:0005829">
    <property type="term" value="C:cytosol"/>
    <property type="evidence" value="ECO:0007669"/>
    <property type="project" value="TreeGrafter"/>
</dbReference>
<evidence type="ECO:0000256" key="2">
    <source>
        <dbReference type="ARBA" id="ARBA00011245"/>
    </source>
</evidence>
<dbReference type="GO" id="GO:0008418">
    <property type="term" value="F:protein-N-terminal asparagine amidohydrolase activity"/>
    <property type="evidence" value="ECO:0007669"/>
    <property type="project" value="UniProtKB-UniRule"/>
</dbReference>
<evidence type="ECO:0000256" key="8">
    <source>
        <dbReference type="RuleBase" id="RU367082"/>
    </source>
</evidence>
<feature type="domain" description="Protein N-terminal glutamine amidohydrolase alpha beta roll" evidence="9">
    <location>
        <begin position="11"/>
        <end position="195"/>
    </location>
</feature>
<dbReference type="PANTHER" id="PTHR13035">
    <property type="entry name" value="PROTEIN N-TERMINAL GLUTAMINE AMIDOHYDROLASE"/>
    <property type="match status" value="1"/>
</dbReference>
<evidence type="ECO:0000256" key="6">
    <source>
        <dbReference type="ARBA" id="ARBA00029677"/>
    </source>
</evidence>
<protein>
    <recommendedName>
        <fullName evidence="4 8">Protein N-terminal glutamine amidohydrolase</fullName>
        <ecNumber evidence="3 8">3.5.1.122</ecNumber>
    </recommendedName>
    <alternativeName>
        <fullName evidence="6 8">Protein NH2-terminal glutamine deamidase</fullName>
    </alternativeName>
</protein>
<dbReference type="Gene3D" id="3.10.620.10">
    <property type="entry name" value="Protein N-terminal glutamine amidohydrolase, alpha beta roll"/>
    <property type="match status" value="1"/>
</dbReference>
<organism evidence="10 11">
    <name type="scientific">Piromyces finnis</name>
    <dbReference type="NCBI Taxonomy" id="1754191"/>
    <lineage>
        <taxon>Eukaryota</taxon>
        <taxon>Fungi</taxon>
        <taxon>Fungi incertae sedis</taxon>
        <taxon>Chytridiomycota</taxon>
        <taxon>Chytridiomycota incertae sedis</taxon>
        <taxon>Neocallimastigomycetes</taxon>
        <taxon>Neocallimastigales</taxon>
        <taxon>Neocallimastigaceae</taxon>
        <taxon>Piromyces</taxon>
    </lineage>
</organism>
<accession>A0A1Y1UZW3</accession>
<evidence type="ECO:0000256" key="3">
    <source>
        <dbReference type="ARBA" id="ARBA00012718"/>
    </source>
</evidence>
<dbReference type="OrthoDB" id="191192at2759"/>
<dbReference type="Pfam" id="PF09764">
    <property type="entry name" value="Nt_Gln_amidase"/>
    <property type="match status" value="1"/>
</dbReference>
<comment type="caution">
    <text evidence="10">The sequence shown here is derived from an EMBL/GenBank/DDBJ whole genome shotgun (WGS) entry which is preliminary data.</text>
</comment>
<dbReference type="EMBL" id="MCFH01000047">
    <property type="protein sequence ID" value="ORX44181.1"/>
    <property type="molecule type" value="Genomic_DNA"/>
</dbReference>
<evidence type="ECO:0000313" key="11">
    <source>
        <dbReference type="Proteomes" id="UP000193719"/>
    </source>
</evidence>
<dbReference type="GO" id="GO:0070773">
    <property type="term" value="F:protein-N-terminal glutamine amidohydrolase activity"/>
    <property type="evidence" value="ECO:0007669"/>
    <property type="project" value="UniProtKB-UniRule"/>
</dbReference>
<dbReference type="PANTHER" id="PTHR13035:SF0">
    <property type="entry name" value="PROTEIN N-TERMINAL GLUTAMINE AMIDOHYDROLASE"/>
    <property type="match status" value="1"/>
</dbReference>
<dbReference type="EC" id="3.5.1.122" evidence="3 8"/>
<comment type="similarity">
    <text evidence="1 8">Belongs to the NTAQ1 family.</text>
</comment>
<name>A0A1Y1UZW3_9FUNG</name>
<evidence type="ECO:0000256" key="1">
    <source>
        <dbReference type="ARBA" id="ARBA00008985"/>
    </source>
</evidence>
<dbReference type="GO" id="GO:0005634">
    <property type="term" value="C:nucleus"/>
    <property type="evidence" value="ECO:0007669"/>
    <property type="project" value="TreeGrafter"/>
</dbReference>
<comment type="catalytic activity">
    <reaction evidence="7 8">
        <text>N-terminal L-glutaminyl-[protein] + H2O = N-terminal L-glutamyl-[protein] + NH4(+)</text>
        <dbReference type="Rhea" id="RHEA:50680"/>
        <dbReference type="Rhea" id="RHEA-COMP:12668"/>
        <dbReference type="Rhea" id="RHEA-COMP:12777"/>
        <dbReference type="ChEBI" id="CHEBI:15377"/>
        <dbReference type="ChEBI" id="CHEBI:28938"/>
        <dbReference type="ChEBI" id="CHEBI:64721"/>
        <dbReference type="ChEBI" id="CHEBI:64722"/>
        <dbReference type="EC" id="3.5.1.122"/>
    </reaction>
</comment>
<gene>
    <name evidence="10" type="ORF">BCR36DRAFT_335082</name>
</gene>
<evidence type="ECO:0000259" key="9">
    <source>
        <dbReference type="Pfam" id="PF09764"/>
    </source>
</evidence>
<evidence type="ECO:0000256" key="7">
    <source>
        <dbReference type="ARBA" id="ARBA00048768"/>
    </source>
</evidence>
<dbReference type="Proteomes" id="UP000193719">
    <property type="component" value="Unassembled WGS sequence"/>
</dbReference>
<reference evidence="10 11" key="2">
    <citation type="submission" date="2016-08" db="EMBL/GenBank/DDBJ databases">
        <title>Pervasive Adenine N6-methylation of Active Genes in Fungi.</title>
        <authorList>
            <consortium name="DOE Joint Genome Institute"/>
            <person name="Mondo S.J."/>
            <person name="Dannebaum R.O."/>
            <person name="Kuo R.C."/>
            <person name="Labutti K."/>
            <person name="Haridas S."/>
            <person name="Kuo A."/>
            <person name="Salamov A."/>
            <person name="Ahrendt S.R."/>
            <person name="Lipzen A."/>
            <person name="Sullivan W."/>
            <person name="Andreopoulos W.B."/>
            <person name="Clum A."/>
            <person name="Lindquist E."/>
            <person name="Daum C."/>
            <person name="Ramamoorthy G.K."/>
            <person name="Gryganskyi A."/>
            <person name="Culley D."/>
            <person name="Magnuson J.K."/>
            <person name="James T.Y."/>
            <person name="O'Malley M.A."/>
            <person name="Stajich J.E."/>
            <person name="Spatafora J.W."/>
            <person name="Visel A."/>
            <person name="Grigoriev I.V."/>
        </authorList>
    </citation>
    <scope>NUCLEOTIDE SEQUENCE [LARGE SCALE GENOMIC DNA]</scope>
    <source>
        <strain evidence="11">finn</strain>
    </source>
</reference>
<dbReference type="InterPro" id="IPR023128">
    <property type="entry name" value="Prot_N_Gln_amidohydro_ab_roll"/>
</dbReference>
<keyword evidence="5 8" id="KW-0378">Hydrolase</keyword>
<evidence type="ECO:0000313" key="10">
    <source>
        <dbReference type="EMBL" id="ORX44181.1"/>
    </source>
</evidence>
<dbReference type="InterPro" id="IPR037132">
    <property type="entry name" value="N_Gln_amidohydro_ab_roll_sf"/>
</dbReference>